<dbReference type="GO" id="GO:0015074">
    <property type="term" value="P:DNA integration"/>
    <property type="evidence" value="ECO:0007669"/>
    <property type="project" value="InterPro"/>
</dbReference>
<dbReference type="Gene3D" id="3.30.420.10">
    <property type="entry name" value="Ribonuclease H-like superfamily/Ribonuclease H"/>
    <property type="match status" value="1"/>
</dbReference>
<evidence type="ECO:0000313" key="5">
    <source>
        <dbReference type="Proteomes" id="UP000596092"/>
    </source>
</evidence>
<evidence type="ECO:0000313" key="4">
    <source>
        <dbReference type="EMBL" id="QQG64680.1"/>
    </source>
</evidence>
<dbReference type="PANTHER" id="PTHR46889:SF4">
    <property type="entry name" value="TRANSPOSASE INSO FOR INSERTION SEQUENCE ELEMENT IS911B-RELATED"/>
    <property type="match status" value="1"/>
</dbReference>
<feature type="region of interest" description="Disordered" evidence="1">
    <location>
        <begin position="1"/>
        <end position="20"/>
    </location>
</feature>
<dbReference type="KEGG" id="dog:HP555_01780"/>
<accession>A0A7T5VB70</accession>
<sequence length="143" mass="16198">MKKETGSAPTQEGLPRRHRADHPDTVWSWGVTCLPTLVRGQFFYLYLIIDIYRRKIVGYEVFESENMANSSHVLQRAVLREQCGHRPLVLHGDNGSAMKGSTIYGKLEELGITPSHSRARVSNDNAYSESLFRTRVNTAHPSQ</sequence>
<name>A0A7T5VB70_9BACT</name>
<organism evidence="4 5">
    <name type="scientific">Desulfobulbus oligotrophicus</name>
    <dbReference type="NCBI Taxonomy" id="1909699"/>
    <lineage>
        <taxon>Bacteria</taxon>
        <taxon>Pseudomonadati</taxon>
        <taxon>Thermodesulfobacteriota</taxon>
        <taxon>Desulfobulbia</taxon>
        <taxon>Desulfobulbales</taxon>
        <taxon>Desulfobulbaceae</taxon>
        <taxon>Desulfobulbus</taxon>
    </lineage>
</organism>
<dbReference type="SUPFAM" id="SSF53098">
    <property type="entry name" value="Ribonuclease H-like"/>
    <property type="match status" value="1"/>
</dbReference>
<dbReference type="Proteomes" id="UP000596092">
    <property type="component" value="Chromosome"/>
</dbReference>
<evidence type="ECO:0000259" key="3">
    <source>
        <dbReference type="PROSITE" id="PS50994"/>
    </source>
</evidence>
<dbReference type="Pfam" id="PF00665">
    <property type="entry name" value="rve"/>
    <property type="match status" value="1"/>
</dbReference>
<keyword evidence="2" id="KW-0472">Membrane</keyword>
<keyword evidence="2" id="KW-0812">Transmembrane</keyword>
<dbReference type="GO" id="GO:0003676">
    <property type="term" value="F:nucleic acid binding"/>
    <property type="evidence" value="ECO:0007669"/>
    <property type="project" value="InterPro"/>
</dbReference>
<dbReference type="EMBL" id="CP054140">
    <property type="protein sequence ID" value="QQG64680.1"/>
    <property type="molecule type" value="Genomic_DNA"/>
</dbReference>
<evidence type="ECO:0000256" key="2">
    <source>
        <dbReference type="SAM" id="Phobius"/>
    </source>
</evidence>
<dbReference type="RefSeq" id="WP_199263513.1">
    <property type="nucleotide sequence ID" value="NZ_CP054140.1"/>
</dbReference>
<keyword evidence="2" id="KW-1133">Transmembrane helix</keyword>
<feature type="transmembrane region" description="Helical" evidence="2">
    <location>
        <begin position="26"/>
        <end position="49"/>
    </location>
</feature>
<protein>
    <submittedName>
        <fullName evidence="4">Transposase family protein</fullName>
    </submittedName>
</protein>
<dbReference type="AlphaFoldDB" id="A0A7T5VB70"/>
<dbReference type="InterPro" id="IPR001584">
    <property type="entry name" value="Integrase_cat-core"/>
</dbReference>
<dbReference type="PROSITE" id="PS50994">
    <property type="entry name" value="INTEGRASE"/>
    <property type="match status" value="1"/>
</dbReference>
<reference evidence="4 5" key="1">
    <citation type="submission" date="2020-05" db="EMBL/GenBank/DDBJ databases">
        <title>Complete genome of Desulfobulbus oligotrophicus.</title>
        <authorList>
            <person name="Podar M."/>
        </authorList>
    </citation>
    <scope>NUCLEOTIDE SEQUENCE [LARGE SCALE GENOMIC DNA]</scope>
    <source>
        <strain evidence="4 5">Prop6</strain>
    </source>
</reference>
<dbReference type="InterPro" id="IPR050900">
    <property type="entry name" value="Transposase_IS3/IS150/IS904"/>
</dbReference>
<dbReference type="PANTHER" id="PTHR46889">
    <property type="entry name" value="TRANSPOSASE INSF FOR INSERTION SEQUENCE IS3B-RELATED"/>
    <property type="match status" value="1"/>
</dbReference>
<gene>
    <name evidence="4" type="ORF">HP555_01780</name>
</gene>
<proteinExistence type="predicted"/>
<feature type="domain" description="Integrase catalytic" evidence="3">
    <location>
        <begin position="19"/>
        <end position="143"/>
    </location>
</feature>
<dbReference type="InterPro" id="IPR012337">
    <property type="entry name" value="RNaseH-like_sf"/>
</dbReference>
<evidence type="ECO:0000256" key="1">
    <source>
        <dbReference type="SAM" id="MobiDB-lite"/>
    </source>
</evidence>
<keyword evidence="5" id="KW-1185">Reference proteome</keyword>
<dbReference type="InterPro" id="IPR036397">
    <property type="entry name" value="RNaseH_sf"/>
</dbReference>